<keyword evidence="3" id="KW-1185">Reference proteome</keyword>
<comment type="caution">
    <text evidence="2">The sequence shown here is derived from an EMBL/GenBank/DDBJ whole genome shotgun (WGS) entry which is preliminary data.</text>
</comment>
<dbReference type="EMBL" id="CAJHJT010000012">
    <property type="protein sequence ID" value="CAD6997857.1"/>
    <property type="molecule type" value="Genomic_DNA"/>
</dbReference>
<name>A0A811UJ46_CERCA</name>
<keyword evidence="1" id="KW-1133">Transmembrane helix</keyword>
<dbReference type="Proteomes" id="UP000606786">
    <property type="component" value="Unassembled WGS sequence"/>
</dbReference>
<reference evidence="2" key="1">
    <citation type="submission" date="2020-11" db="EMBL/GenBank/DDBJ databases">
        <authorList>
            <person name="Whitehead M."/>
        </authorList>
    </citation>
    <scope>NUCLEOTIDE SEQUENCE</scope>
    <source>
        <strain evidence="2">EGII</strain>
    </source>
</reference>
<proteinExistence type="predicted"/>
<evidence type="ECO:0000313" key="3">
    <source>
        <dbReference type="Proteomes" id="UP000606786"/>
    </source>
</evidence>
<feature type="transmembrane region" description="Helical" evidence="1">
    <location>
        <begin position="61"/>
        <end position="79"/>
    </location>
</feature>
<organism evidence="2 3">
    <name type="scientific">Ceratitis capitata</name>
    <name type="common">Mediterranean fruit fly</name>
    <name type="synonym">Tephritis capitata</name>
    <dbReference type="NCBI Taxonomy" id="7213"/>
    <lineage>
        <taxon>Eukaryota</taxon>
        <taxon>Metazoa</taxon>
        <taxon>Ecdysozoa</taxon>
        <taxon>Arthropoda</taxon>
        <taxon>Hexapoda</taxon>
        <taxon>Insecta</taxon>
        <taxon>Pterygota</taxon>
        <taxon>Neoptera</taxon>
        <taxon>Endopterygota</taxon>
        <taxon>Diptera</taxon>
        <taxon>Brachycera</taxon>
        <taxon>Muscomorpha</taxon>
        <taxon>Tephritoidea</taxon>
        <taxon>Tephritidae</taxon>
        <taxon>Ceratitis</taxon>
        <taxon>Ceratitis</taxon>
    </lineage>
</organism>
<gene>
    <name evidence="2" type="ORF">CCAP1982_LOCUS6480</name>
</gene>
<dbReference type="OrthoDB" id="6288734at2759"/>
<keyword evidence="1" id="KW-0812">Transmembrane</keyword>
<sequence>MVRCSLGHINFQEKTDCSEPEWWPEDFPFTIPFTKPKKFTGNWAQKMKEIIIICYQFHRSVFYYAFATIWPLMSMRVYAL</sequence>
<accession>A0A811UJ46</accession>
<evidence type="ECO:0000256" key="1">
    <source>
        <dbReference type="SAM" id="Phobius"/>
    </source>
</evidence>
<dbReference type="AlphaFoldDB" id="A0A811UJ46"/>
<keyword evidence="1" id="KW-0472">Membrane</keyword>
<protein>
    <submittedName>
        <fullName evidence="2">(Mediterranean fruit fly) hypothetical protein</fullName>
    </submittedName>
</protein>
<evidence type="ECO:0000313" key="2">
    <source>
        <dbReference type="EMBL" id="CAD6997857.1"/>
    </source>
</evidence>